<keyword evidence="2" id="KW-0378">Hydrolase</keyword>
<dbReference type="Gene3D" id="2.40.70.10">
    <property type="entry name" value="Acid Proteases"/>
    <property type="match status" value="2"/>
</dbReference>
<dbReference type="SUPFAM" id="SSF50630">
    <property type="entry name" value="Acid proteases"/>
    <property type="match status" value="1"/>
</dbReference>
<feature type="domain" description="PDZ" evidence="1">
    <location>
        <begin position="303"/>
        <end position="403"/>
    </location>
</feature>
<protein>
    <submittedName>
        <fullName evidence="2">Aspartyl protease</fullName>
    </submittedName>
</protein>
<dbReference type="Pfam" id="PF17820">
    <property type="entry name" value="PDZ_6"/>
    <property type="match status" value="1"/>
</dbReference>
<keyword evidence="2" id="KW-0645">Protease</keyword>
<gene>
    <name evidence="2" type="ORF">SAMN04487908_11263</name>
</gene>
<dbReference type="InterPro" id="IPR041489">
    <property type="entry name" value="PDZ_6"/>
</dbReference>
<dbReference type="OrthoDB" id="3521766at2"/>
<evidence type="ECO:0000259" key="1">
    <source>
        <dbReference type="PROSITE" id="PS50106"/>
    </source>
</evidence>
<keyword evidence="3" id="KW-1185">Reference proteome</keyword>
<proteinExistence type="predicted"/>
<sequence>MNKIFVCFLLLCGFIPGYGQGGFQLKKNKTKSRIPFELVNNLPVIKVEINGTDFSFILDTGVKTSLLFSSESVDDFFLSNTVPVQIHGLGSDTPINALKSRNNTVVVGKAIDVNHELYLIFENTLNFSPRMGVPINGILGSSFFESFVVEINYISKMITLYDPDKYTFSNCKKCKDLPLNFEKGKPYINLTASSGKSNKEVTLLIDSGSSDVLWLFDEDDFIKEKPKNYFHDFLGLGLSGSVNGKRARIPELRLGEFILKNVNTSFPEQVAITKARLYEERDGSVGGGFLSRFKVIFDYRNKVVRFKKNRRFKNPFHYNMAGITIEHSGMAWLIDENQFTLVPRFIVVDVREGSPAHHAGLQKEDEVLTINGKPNYNYKLYEIINLFSSERGKKITMKIKRGNVSKKIKFYLKNVF</sequence>
<dbReference type="Proteomes" id="UP000184172">
    <property type="component" value="Unassembled WGS sequence"/>
</dbReference>
<dbReference type="InterPro" id="IPR021109">
    <property type="entry name" value="Peptidase_aspartic_dom_sf"/>
</dbReference>
<dbReference type="AlphaFoldDB" id="A0A1M6HUR8"/>
<dbReference type="PROSITE" id="PS50106">
    <property type="entry name" value="PDZ"/>
    <property type="match status" value="1"/>
</dbReference>
<dbReference type="STRING" id="797419.SAMN05216556_11341"/>
<dbReference type="SMART" id="SM00228">
    <property type="entry name" value="PDZ"/>
    <property type="match status" value="1"/>
</dbReference>
<dbReference type="Gene3D" id="2.30.42.10">
    <property type="match status" value="1"/>
</dbReference>
<evidence type="ECO:0000313" key="3">
    <source>
        <dbReference type="Proteomes" id="UP000184172"/>
    </source>
</evidence>
<dbReference type="Pfam" id="PF13650">
    <property type="entry name" value="Asp_protease_2"/>
    <property type="match status" value="1"/>
</dbReference>
<dbReference type="InterPro" id="IPR001478">
    <property type="entry name" value="PDZ"/>
</dbReference>
<evidence type="ECO:0000313" key="2">
    <source>
        <dbReference type="EMBL" id="SHJ25921.1"/>
    </source>
</evidence>
<dbReference type="InterPro" id="IPR036034">
    <property type="entry name" value="PDZ_sf"/>
</dbReference>
<dbReference type="RefSeq" id="WP_073218147.1">
    <property type="nucleotide sequence ID" value="NZ_FNNS01000013.1"/>
</dbReference>
<organism evidence="2 3">
    <name type="scientific">Aequorivita viscosa</name>
    <dbReference type="NCBI Taxonomy" id="797419"/>
    <lineage>
        <taxon>Bacteria</taxon>
        <taxon>Pseudomonadati</taxon>
        <taxon>Bacteroidota</taxon>
        <taxon>Flavobacteriia</taxon>
        <taxon>Flavobacteriales</taxon>
        <taxon>Flavobacteriaceae</taxon>
        <taxon>Aequorivita</taxon>
    </lineage>
</organism>
<dbReference type="EMBL" id="FQYV01000012">
    <property type="protein sequence ID" value="SHJ25921.1"/>
    <property type="molecule type" value="Genomic_DNA"/>
</dbReference>
<dbReference type="SUPFAM" id="SSF50156">
    <property type="entry name" value="PDZ domain-like"/>
    <property type="match status" value="1"/>
</dbReference>
<dbReference type="GO" id="GO:0006508">
    <property type="term" value="P:proteolysis"/>
    <property type="evidence" value="ECO:0007669"/>
    <property type="project" value="UniProtKB-KW"/>
</dbReference>
<dbReference type="GO" id="GO:0008233">
    <property type="term" value="F:peptidase activity"/>
    <property type="evidence" value="ECO:0007669"/>
    <property type="project" value="UniProtKB-KW"/>
</dbReference>
<accession>A0A1M6HUR8</accession>
<name>A0A1M6HUR8_9FLAO</name>
<reference evidence="3" key="1">
    <citation type="submission" date="2016-11" db="EMBL/GenBank/DDBJ databases">
        <authorList>
            <person name="Varghese N."/>
            <person name="Submissions S."/>
        </authorList>
    </citation>
    <scope>NUCLEOTIDE SEQUENCE [LARGE SCALE GENOMIC DNA]</scope>
    <source>
        <strain evidence="3">DSM 26349</strain>
    </source>
</reference>